<gene>
    <name evidence="2" type="ORF">JTE90_010753</name>
</gene>
<dbReference type="Proteomes" id="UP000827092">
    <property type="component" value="Unassembled WGS sequence"/>
</dbReference>
<organism evidence="2 3">
    <name type="scientific">Oedothorax gibbosus</name>
    <dbReference type="NCBI Taxonomy" id="931172"/>
    <lineage>
        <taxon>Eukaryota</taxon>
        <taxon>Metazoa</taxon>
        <taxon>Ecdysozoa</taxon>
        <taxon>Arthropoda</taxon>
        <taxon>Chelicerata</taxon>
        <taxon>Arachnida</taxon>
        <taxon>Araneae</taxon>
        <taxon>Araneomorphae</taxon>
        <taxon>Entelegynae</taxon>
        <taxon>Araneoidea</taxon>
        <taxon>Linyphiidae</taxon>
        <taxon>Erigoninae</taxon>
        <taxon>Oedothorax</taxon>
    </lineage>
</organism>
<reference evidence="2 3" key="1">
    <citation type="journal article" date="2022" name="Nat. Ecol. Evol.">
        <title>A masculinizing supergene underlies an exaggerated male reproductive morph in a spider.</title>
        <authorList>
            <person name="Hendrickx F."/>
            <person name="De Corte Z."/>
            <person name="Sonet G."/>
            <person name="Van Belleghem S.M."/>
            <person name="Kostlbacher S."/>
            <person name="Vangestel C."/>
        </authorList>
    </citation>
    <scope>NUCLEOTIDE SEQUENCE [LARGE SCALE GENOMIC DNA]</scope>
    <source>
        <strain evidence="2">W744_W776</strain>
    </source>
</reference>
<sequence length="103" mass="11773">MPHFKKIERYATGRIITAAGQRTNSPRRSRMDLPEGTVDAQSRCRRRHPLDAPLTAEAIGDRQRSRHPHSRDPYNIEGINGMNNINEMNNINGMNNRMHHGSC</sequence>
<keyword evidence="3" id="KW-1185">Reference proteome</keyword>
<dbReference type="EMBL" id="JAFNEN010000464">
    <property type="protein sequence ID" value="KAG8182391.1"/>
    <property type="molecule type" value="Genomic_DNA"/>
</dbReference>
<protein>
    <submittedName>
        <fullName evidence="2">Uncharacterized protein</fullName>
    </submittedName>
</protein>
<proteinExistence type="predicted"/>
<dbReference type="AlphaFoldDB" id="A0AAV6UE98"/>
<evidence type="ECO:0000313" key="2">
    <source>
        <dbReference type="EMBL" id="KAG8182391.1"/>
    </source>
</evidence>
<evidence type="ECO:0000313" key="3">
    <source>
        <dbReference type="Proteomes" id="UP000827092"/>
    </source>
</evidence>
<evidence type="ECO:0000256" key="1">
    <source>
        <dbReference type="SAM" id="MobiDB-lite"/>
    </source>
</evidence>
<name>A0AAV6UE98_9ARAC</name>
<comment type="caution">
    <text evidence="2">The sequence shown here is derived from an EMBL/GenBank/DDBJ whole genome shotgun (WGS) entry which is preliminary data.</text>
</comment>
<feature type="region of interest" description="Disordered" evidence="1">
    <location>
        <begin position="16"/>
        <end position="81"/>
    </location>
</feature>
<accession>A0AAV6UE98</accession>